<accession>A0A1L9MTL9</accession>
<feature type="non-terminal residue" evidence="1">
    <location>
        <position position="1"/>
    </location>
</feature>
<dbReference type="VEuPathDB" id="FungiDB:ASPTUDRAFT_130331"/>
<evidence type="ECO:0000313" key="2">
    <source>
        <dbReference type="Proteomes" id="UP000184304"/>
    </source>
</evidence>
<organism evidence="1 2">
    <name type="scientific">Aspergillus tubingensis (strain CBS 134.48)</name>
    <dbReference type="NCBI Taxonomy" id="767770"/>
    <lineage>
        <taxon>Eukaryota</taxon>
        <taxon>Fungi</taxon>
        <taxon>Dikarya</taxon>
        <taxon>Ascomycota</taxon>
        <taxon>Pezizomycotina</taxon>
        <taxon>Eurotiomycetes</taxon>
        <taxon>Eurotiomycetidae</taxon>
        <taxon>Eurotiales</taxon>
        <taxon>Aspergillaceae</taxon>
        <taxon>Aspergillus</taxon>
        <taxon>Aspergillus subgen. Circumdati</taxon>
    </lineage>
</organism>
<evidence type="ECO:0000313" key="1">
    <source>
        <dbReference type="EMBL" id="OJI80391.1"/>
    </source>
</evidence>
<dbReference type="SUPFAM" id="SSF54556">
    <property type="entry name" value="Chitinase insertion domain"/>
    <property type="match status" value="1"/>
</dbReference>
<dbReference type="Proteomes" id="UP000184304">
    <property type="component" value="Unassembled WGS sequence"/>
</dbReference>
<dbReference type="AlphaFoldDB" id="A0A1L9MTL9"/>
<sequence>QVRVNLSQIVLNTIFYSYFYIIFNFEYTSPGCPFTRPGDPGPYTNLISTLSFKKIIETINFNNIIIIWDETAAVNYIIWNN</sequence>
<name>A0A1L9MTL9_ASPTC</name>
<dbReference type="InterPro" id="IPR029070">
    <property type="entry name" value="Chitinase_insertion_sf"/>
</dbReference>
<protein>
    <submittedName>
        <fullName evidence="1">Uncharacterized protein</fullName>
    </submittedName>
</protein>
<dbReference type="EMBL" id="KV878207">
    <property type="protein sequence ID" value="OJI80391.1"/>
    <property type="molecule type" value="Genomic_DNA"/>
</dbReference>
<gene>
    <name evidence="1" type="ORF">ASPTUDRAFT_130331</name>
</gene>
<reference evidence="2" key="1">
    <citation type="journal article" date="2017" name="Genome Biol.">
        <title>Comparative genomics reveals high biological diversity and specific adaptations in the industrially and medically important fungal genus Aspergillus.</title>
        <authorList>
            <person name="de Vries R.P."/>
            <person name="Riley R."/>
            <person name="Wiebenga A."/>
            <person name="Aguilar-Osorio G."/>
            <person name="Amillis S."/>
            <person name="Uchima C.A."/>
            <person name="Anderluh G."/>
            <person name="Asadollahi M."/>
            <person name="Askin M."/>
            <person name="Barry K."/>
            <person name="Battaglia E."/>
            <person name="Bayram O."/>
            <person name="Benocci T."/>
            <person name="Braus-Stromeyer S.A."/>
            <person name="Caldana C."/>
            <person name="Canovas D."/>
            <person name="Cerqueira G.C."/>
            <person name="Chen F."/>
            <person name="Chen W."/>
            <person name="Choi C."/>
            <person name="Clum A."/>
            <person name="Dos Santos R.A."/>
            <person name="Damasio A.R."/>
            <person name="Diallinas G."/>
            <person name="Emri T."/>
            <person name="Fekete E."/>
            <person name="Flipphi M."/>
            <person name="Freyberg S."/>
            <person name="Gallo A."/>
            <person name="Gournas C."/>
            <person name="Habgood R."/>
            <person name="Hainaut M."/>
            <person name="Harispe M.L."/>
            <person name="Henrissat B."/>
            <person name="Hilden K.S."/>
            <person name="Hope R."/>
            <person name="Hossain A."/>
            <person name="Karabika E."/>
            <person name="Karaffa L."/>
            <person name="Karanyi Z."/>
            <person name="Krasevec N."/>
            <person name="Kuo A."/>
            <person name="Kusch H."/>
            <person name="LaButti K."/>
            <person name="Lagendijk E.L."/>
            <person name="Lapidus A."/>
            <person name="Levasseur A."/>
            <person name="Lindquist E."/>
            <person name="Lipzen A."/>
            <person name="Logrieco A.F."/>
            <person name="MacCabe A."/>
            <person name="Maekelae M.R."/>
            <person name="Malavazi I."/>
            <person name="Melin P."/>
            <person name="Meyer V."/>
            <person name="Mielnichuk N."/>
            <person name="Miskei M."/>
            <person name="Molnar A.P."/>
            <person name="Mule G."/>
            <person name="Ngan C.Y."/>
            <person name="Orejas M."/>
            <person name="Orosz E."/>
            <person name="Ouedraogo J.P."/>
            <person name="Overkamp K.M."/>
            <person name="Park H.-S."/>
            <person name="Perrone G."/>
            <person name="Piumi F."/>
            <person name="Punt P.J."/>
            <person name="Ram A.F."/>
            <person name="Ramon A."/>
            <person name="Rauscher S."/>
            <person name="Record E."/>
            <person name="Riano-Pachon D.M."/>
            <person name="Robert V."/>
            <person name="Roehrig J."/>
            <person name="Ruller R."/>
            <person name="Salamov A."/>
            <person name="Salih N.S."/>
            <person name="Samson R.A."/>
            <person name="Sandor E."/>
            <person name="Sanguinetti M."/>
            <person name="Schuetze T."/>
            <person name="Sepcic K."/>
            <person name="Shelest E."/>
            <person name="Sherlock G."/>
            <person name="Sophianopoulou V."/>
            <person name="Squina F.M."/>
            <person name="Sun H."/>
            <person name="Susca A."/>
            <person name="Todd R.B."/>
            <person name="Tsang A."/>
            <person name="Unkles S.E."/>
            <person name="van de Wiele N."/>
            <person name="van Rossen-Uffink D."/>
            <person name="Oliveira J.V."/>
            <person name="Vesth T.C."/>
            <person name="Visser J."/>
            <person name="Yu J.-H."/>
            <person name="Zhou M."/>
            <person name="Andersen M.R."/>
            <person name="Archer D.B."/>
            <person name="Baker S.E."/>
            <person name="Benoit I."/>
            <person name="Brakhage A.A."/>
            <person name="Braus G.H."/>
            <person name="Fischer R."/>
            <person name="Frisvad J.C."/>
            <person name="Goldman G.H."/>
            <person name="Houbraken J."/>
            <person name="Oakley B."/>
            <person name="Pocsi I."/>
            <person name="Scazzocchio C."/>
            <person name="Seiboth B."/>
            <person name="vanKuyk P.A."/>
            <person name="Wortman J."/>
            <person name="Dyer P.S."/>
            <person name="Grigoriev I.V."/>
        </authorList>
    </citation>
    <scope>NUCLEOTIDE SEQUENCE [LARGE SCALE GENOMIC DNA]</scope>
    <source>
        <strain evidence="2">CBS 134.48</strain>
    </source>
</reference>
<proteinExistence type="predicted"/>
<dbReference type="Gene3D" id="3.10.50.10">
    <property type="match status" value="1"/>
</dbReference>
<keyword evidence="2" id="KW-1185">Reference proteome</keyword>
<dbReference type="STRING" id="767770.A0A1L9MTL9"/>